<dbReference type="EMBL" id="FXYH01000023">
    <property type="protein sequence ID" value="SMX49798.1"/>
    <property type="molecule type" value="Genomic_DNA"/>
</dbReference>
<sequence>MPLAPWKSKYSWPTRRGSKLEFADYAPRYNLLILLPPYSKCFQRSGIKPRQAKMASVLLMLWIAQIAGYMRSTWVKTERIVPSA</sequence>
<keyword evidence="2" id="KW-1185">Reference proteome</keyword>
<dbReference type="Proteomes" id="UP000220836">
    <property type="component" value="Unassembled WGS sequence"/>
</dbReference>
<evidence type="ECO:0000313" key="2">
    <source>
        <dbReference type="Proteomes" id="UP000220836"/>
    </source>
</evidence>
<name>A0A238L485_9RHOB</name>
<proteinExistence type="predicted"/>
<dbReference type="AlphaFoldDB" id="A0A238L485"/>
<protein>
    <submittedName>
        <fullName evidence="1">Uncharacterized protein</fullName>
    </submittedName>
</protein>
<reference evidence="1 2" key="1">
    <citation type="submission" date="2017-05" db="EMBL/GenBank/DDBJ databases">
        <authorList>
            <person name="Song R."/>
            <person name="Chenine A.L."/>
            <person name="Ruprecht R.M."/>
        </authorList>
    </citation>
    <scope>NUCLEOTIDE SEQUENCE [LARGE SCALE GENOMIC DNA]</scope>
    <source>
        <strain evidence="1 2">CECT 8663</strain>
    </source>
</reference>
<accession>A0A238L485</accession>
<evidence type="ECO:0000313" key="1">
    <source>
        <dbReference type="EMBL" id="SMX49798.1"/>
    </source>
</evidence>
<organism evidence="1 2">
    <name type="scientific">Pelagimonas varians</name>
    <dbReference type="NCBI Taxonomy" id="696760"/>
    <lineage>
        <taxon>Bacteria</taxon>
        <taxon>Pseudomonadati</taxon>
        <taxon>Pseudomonadota</taxon>
        <taxon>Alphaproteobacteria</taxon>
        <taxon>Rhodobacterales</taxon>
        <taxon>Roseobacteraceae</taxon>
        <taxon>Pelagimonas</taxon>
    </lineage>
</organism>
<gene>
    <name evidence="1" type="ORF">PEV8663_04332</name>
</gene>